<dbReference type="RefSeq" id="WP_322541359.1">
    <property type="nucleotide sequence ID" value="NZ_JAOBTT010000001.1"/>
</dbReference>
<evidence type="ECO:0000313" key="4">
    <source>
        <dbReference type="Proteomes" id="UP001288620"/>
    </source>
</evidence>
<feature type="domain" description="Dystroglycan-type cadherin-like" evidence="2">
    <location>
        <begin position="1578"/>
        <end position="1678"/>
    </location>
</feature>
<comment type="caution">
    <text evidence="3">The sequence shown here is derived from an EMBL/GenBank/DDBJ whole genome shotgun (WGS) entry which is preliminary data.</text>
</comment>
<dbReference type="PANTHER" id="PTHR21559">
    <property type="entry name" value="DYSTROGLYCAN-RELATED"/>
    <property type="match status" value="1"/>
</dbReference>
<organism evidence="3 4">
    <name type="scientific">Pantoea eucrina</name>
    <dbReference type="NCBI Taxonomy" id="472693"/>
    <lineage>
        <taxon>Bacteria</taxon>
        <taxon>Pseudomonadati</taxon>
        <taxon>Pseudomonadota</taxon>
        <taxon>Gammaproteobacteria</taxon>
        <taxon>Enterobacterales</taxon>
        <taxon>Erwiniaceae</taxon>
        <taxon>Pantoea</taxon>
    </lineage>
</organism>
<dbReference type="Gene3D" id="2.60.40.10">
    <property type="entry name" value="Immunoglobulins"/>
    <property type="match status" value="5"/>
</dbReference>
<evidence type="ECO:0000259" key="2">
    <source>
        <dbReference type="SMART" id="SM00736"/>
    </source>
</evidence>
<proteinExistence type="predicted"/>
<dbReference type="InterPro" id="IPR025592">
    <property type="entry name" value="DUF4347"/>
</dbReference>
<dbReference type="InterPro" id="IPR040853">
    <property type="entry name" value="RapA2_cadherin-like"/>
</dbReference>
<dbReference type="Proteomes" id="UP001288620">
    <property type="component" value="Unassembled WGS sequence"/>
</dbReference>
<reference evidence="4" key="1">
    <citation type="submission" date="2023-07" db="EMBL/GenBank/DDBJ databases">
        <title>Structural and functional analysis of rice phyllospheric bacteria for their antimicrobial properties and defense elicitation against blast disease.</title>
        <authorList>
            <person name="Sahu K.P."/>
            <person name="Asharani P."/>
            <person name="Kumar M."/>
            <person name="Reddy B."/>
            <person name="Kumar A."/>
        </authorList>
    </citation>
    <scope>NUCLEOTIDE SEQUENCE [LARGE SCALE GENOMIC DNA]</scope>
    <source>
        <strain evidence="4">OsEp_Plm_30P10</strain>
    </source>
</reference>
<feature type="compositionally biased region" description="Low complexity" evidence="1">
    <location>
        <begin position="59"/>
        <end position="70"/>
    </location>
</feature>
<accession>A0ABU5LBB1</accession>
<dbReference type="InterPro" id="IPR006644">
    <property type="entry name" value="Cadg"/>
</dbReference>
<gene>
    <name evidence="3" type="ORF">N4G40_02895</name>
</gene>
<sequence>MRWRHWLGKKSRQVSQDAAWHEQTPLGVMLEARMLFDGAVAATVDNAAAQNAAVPAAAAHADSGASDQSQTDAASTDGTHNSDSQNSKTAAESSVAVAPGGASHKEVVFIDTAVADFQQLARGVKDGVEVVLLDSSKDGLSQITAWAETHTGYDAIHIISNGSEGQLTLGGISVTDATLTARRADLVTIGQALTASGDILLYGCNVAQGTQGQAFINDLAALTGADVAASTDLTGSTALKGDWVLESQVGEIATDIALTAAAQRDYSRVLDTFTFESGSASGTDNNQVWQEGGRNLHFDFVGNVFAGQNTDGTHYFYDVMTDGSSSSNSLTFTISIPGYIFDLSSLDLMNIDGSGNMNYTISSSKSTSGDNQSGVLTYSGGTSFTTFSGFNGNFVGVSSITITTTGTNEYYLDNLVLNNIRAPSTVDATSTVTAGPAGEAATFSTTATSAASATSLLDFTLSDPGTSDGSATTISQFYANVGGTATSAELSKMTFLLSGPDATNVIGAYDSSTGRITFSGLNLSIADNSSETYTIKAFYSDNASSNDITDHHTVIVSVNASNFTTASGSSTFASGQASVSNGSGASIDVAATKLIYSQSPSTAVVSGINFTTQPVLIAVDDRGNIDTDFNGAVTLSENGSGSLTGTTQVAAVNGIATFNGVKYTSASDGDANFVLTAAAASLVSATSAAIDPDVVATRLVFSTQPVPTTIQNGQSASFTTVPVVQAVDANGMVDQDYTTNIVLSVTDPNDGTVDGTVNTLAVSAGDQDASATTVTLTPSGGIATYSGLIIQYTNSGSINTLALRATSGSLTAINSASITSTSNTAPVFSNLNGGATFTEKGSAVVIDSDVTVADTELNNQGNYGGASLTIARNGGANSVDTFGNSGLLGVLTQGQSFTYNGTAVGSVTANSAGTLSLAFNSNATSATVNAVLQSLTYANTSDDPPSSVTLNWTFNDGALNSSGVNQAVLTIAPVNDAPVISNTSVSKTFNEDSAQTFSVADFGFSDVDSGDTLQSITIVTAPTAGELFIDANSDGVRGVGDTLLGSGAVVSAANISKLTFRPSVNANGTGYAAFTWKVSDGTALSANTGTMTLNVTPVNDAPIISNTSVSKTFNEDSAQTFSAADFGFSDVDSGDTLQSITIVTAPTAGELFIDANSDGVRGGGDTLLGSGAVVNAANISKLTFRPSANANGTGYAAFTWKVSDGTALSANTGTMTLNVTPVNDAPTLSSGATVSLTPTTEDITSSITPVASLLSGAGYGDVDSGAASGIAITATVGRGGWQYSTDSGASWFNVGTVSASSALLLTSTAQLRYVPDSANGEIAILRFSAWDQTSGAATAGGSRGLADTSTSGGSSAFSDNSAQALLNVASVNDAPGVGSAPGPQSATKDTAFSFAVPAGTFEDVDDGDTLTLSATLADGSALPVWLSFTPSTGAFSGTPGYRDVGNLTIRITATDSSNASVSTTFALTVNNSNLPPVVSTPVADQSIAQDGRFNFTVPAGTFTDPDVGDTLTLSAAQANGAALPAWLRFDPASATFSGTPGNGDVGNLTIRVTATDGSSAAVSTTFDLTVSNVNDAPVVTGSLPPQRASQDGSFNFTVPAGTFTDPDVGDTLTLSATQADGAALPAWLRFDPASATFSGTPDNGDVGNLTIRVTATDGSSAAASTTFDLTVSNVNDAPVVTGSLPPQRVAQGDSLSFTVPAGTFTDPDVGDTLTLSATQANGSALPAWLRFDPASATFSGRPGNGDVGNLTIRVTATDGSSAAVSTTFVLTVSNVNDAPVVTGSLPPQRVAQDGSFNFTVPAGTFTDPDGDTLTLSATQADGAALPAWLNFTPATGTFSGTPGSTDSGSLVVRITATDAENTSISTTFSLTVARAGTPGGDPQFRISDGMNAPRPLDSRALTLQPQGPGVPPLAPASLGSFSAGRSAGSSSMMASIFDALRDGASEDAAKSDVANVFGRSASFGSQFESTLGAFPSFNKDPALGGTSSLASVFSSIYLPALTPMEVFTGGSWKDINLQAQGVSEPGQEPATAAFTPSFHQQLQQIGEAEGQRLAIIEQALYDHGQQQNS</sequence>
<keyword evidence="4" id="KW-1185">Reference proteome</keyword>
<feature type="domain" description="Dystroglycan-type cadherin-like" evidence="2">
    <location>
        <begin position="1376"/>
        <end position="1476"/>
    </location>
</feature>
<dbReference type="SUPFAM" id="SSF49313">
    <property type="entry name" value="Cadherin-like"/>
    <property type="match status" value="5"/>
</dbReference>
<dbReference type="InterPro" id="IPR013783">
    <property type="entry name" value="Ig-like_fold"/>
</dbReference>
<dbReference type="Pfam" id="PF05345">
    <property type="entry name" value="He_PIG"/>
    <property type="match status" value="5"/>
</dbReference>
<dbReference type="InterPro" id="IPR015919">
    <property type="entry name" value="Cadherin-like_sf"/>
</dbReference>
<feature type="domain" description="Dystroglycan-type cadherin-like" evidence="2">
    <location>
        <begin position="1477"/>
        <end position="1577"/>
    </location>
</feature>
<name>A0ABU5LBB1_9GAMM</name>
<protein>
    <submittedName>
        <fullName evidence="3">Ig domain-containing protein</fullName>
    </submittedName>
</protein>
<dbReference type="Pfam" id="PF14252">
    <property type="entry name" value="DUF4347"/>
    <property type="match status" value="1"/>
</dbReference>
<dbReference type="NCBIfam" id="NF012211">
    <property type="entry name" value="tand_rpt_95"/>
    <property type="match status" value="2"/>
</dbReference>
<feature type="domain" description="Dystroglycan-type cadherin-like" evidence="2">
    <location>
        <begin position="1679"/>
        <end position="1779"/>
    </location>
</feature>
<dbReference type="SMART" id="SM00736">
    <property type="entry name" value="CADG"/>
    <property type="match status" value="5"/>
</dbReference>
<feature type="compositionally biased region" description="Polar residues" evidence="1">
    <location>
        <begin position="71"/>
        <end position="92"/>
    </location>
</feature>
<evidence type="ECO:0000313" key="3">
    <source>
        <dbReference type="EMBL" id="MDZ7277231.1"/>
    </source>
</evidence>
<feature type="region of interest" description="Disordered" evidence="1">
    <location>
        <begin position="59"/>
        <end position="97"/>
    </location>
</feature>
<dbReference type="PANTHER" id="PTHR21559:SF21">
    <property type="entry name" value="DYSTROGLYCAN 1"/>
    <property type="match status" value="1"/>
</dbReference>
<feature type="domain" description="Dystroglycan-type cadherin-like" evidence="2">
    <location>
        <begin position="1780"/>
        <end position="1879"/>
    </location>
</feature>
<dbReference type="Pfam" id="PF17803">
    <property type="entry name" value="Cadherin_4"/>
    <property type="match status" value="2"/>
</dbReference>
<dbReference type="EMBL" id="JAOBTT010000001">
    <property type="protein sequence ID" value="MDZ7277231.1"/>
    <property type="molecule type" value="Genomic_DNA"/>
</dbReference>
<evidence type="ECO:0000256" key="1">
    <source>
        <dbReference type="SAM" id="MobiDB-lite"/>
    </source>
</evidence>